<proteinExistence type="predicted"/>
<comment type="caution">
    <text evidence="2">The sequence shown here is derived from an EMBL/GenBank/DDBJ whole genome shotgun (WGS) entry which is preliminary data.</text>
</comment>
<dbReference type="EMBL" id="JFZV01000018">
    <property type="protein sequence ID" value="KDN13842.1"/>
    <property type="molecule type" value="Genomic_DNA"/>
</dbReference>
<sequence>MPELSFYSLNSMYIASISNKARLFLLYYPLQFILLTIAV</sequence>
<evidence type="ECO:0000313" key="3">
    <source>
        <dbReference type="Proteomes" id="UP000027170"/>
    </source>
</evidence>
<protein>
    <submittedName>
        <fullName evidence="2">Uncharacterized protein</fullName>
    </submittedName>
</protein>
<name>A0A836MPK8_9NEIS</name>
<keyword evidence="3" id="KW-1185">Reference proteome</keyword>
<keyword evidence="1" id="KW-1133">Transmembrane helix</keyword>
<keyword evidence="1" id="KW-0812">Transmembrane</keyword>
<keyword evidence="1" id="KW-0472">Membrane</keyword>
<dbReference type="Proteomes" id="UP000027170">
    <property type="component" value="Unassembled WGS sequence"/>
</dbReference>
<evidence type="ECO:0000256" key="1">
    <source>
        <dbReference type="SAM" id="Phobius"/>
    </source>
</evidence>
<gene>
    <name evidence="2" type="ORF">SALWKB29_2126</name>
</gene>
<accession>A0A836MPK8</accession>
<reference evidence="2 3" key="1">
    <citation type="submission" date="2014-03" db="EMBL/GenBank/DDBJ databases">
        <title>The genomes of two eusocial bee gut symbionts.</title>
        <authorList>
            <person name="Kwong W.K."/>
            <person name="Engel P."/>
            <person name="Koch H."/>
            <person name="Moran N.A."/>
        </authorList>
    </citation>
    <scope>NUCLEOTIDE SEQUENCE [LARGE SCALE GENOMIC DNA]</scope>
    <source>
        <strain evidence="3">wkB29</strain>
    </source>
</reference>
<feature type="transmembrane region" description="Helical" evidence="1">
    <location>
        <begin position="21"/>
        <end position="38"/>
    </location>
</feature>
<evidence type="ECO:0000313" key="2">
    <source>
        <dbReference type="EMBL" id="KDN13842.1"/>
    </source>
</evidence>
<dbReference type="AlphaFoldDB" id="A0A836MPK8"/>
<organism evidence="2 3">
    <name type="scientific">Snodgrassella communis</name>
    <dbReference type="NCBI Taxonomy" id="2946699"/>
    <lineage>
        <taxon>Bacteria</taxon>
        <taxon>Pseudomonadati</taxon>
        <taxon>Pseudomonadota</taxon>
        <taxon>Betaproteobacteria</taxon>
        <taxon>Neisseriales</taxon>
        <taxon>Neisseriaceae</taxon>
        <taxon>Snodgrassella</taxon>
    </lineage>
</organism>